<dbReference type="AlphaFoldDB" id="A0A2A9DQ99"/>
<reference evidence="2 3" key="1">
    <citation type="submission" date="2017-10" db="EMBL/GenBank/DDBJ databases">
        <title>Sequencing the genomes of 1000 actinobacteria strains.</title>
        <authorList>
            <person name="Klenk H.-P."/>
        </authorList>
    </citation>
    <scope>NUCLEOTIDE SEQUENCE [LARGE SCALE GENOMIC DNA]</scope>
    <source>
        <strain evidence="2 3">DSM 20688</strain>
    </source>
</reference>
<feature type="domain" description="Mycothiol-dependent maleylpyruvate isomerase metal-binding" evidence="1">
    <location>
        <begin position="6"/>
        <end position="102"/>
    </location>
</feature>
<name>A0A2A9DQ99_9CORY</name>
<dbReference type="Proteomes" id="UP000221653">
    <property type="component" value="Unassembled WGS sequence"/>
</dbReference>
<dbReference type="Gene3D" id="1.20.120.450">
    <property type="entry name" value="dinb family like domain"/>
    <property type="match status" value="1"/>
</dbReference>
<evidence type="ECO:0000259" key="1">
    <source>
        <dbReference type="Pfam" id="PF11716"/>
    </source>
</evidence>
<proteinExistence type="predicted"/>
<dbReference type="InterPro" id="IPR017517">
    <property type="entry name" value="Maleyloyr_isom"/>
</dbReference>
<dbReference type="EMBL" id="PDJF01000001">
    <property type="protein sequence ID" value="PFG28536.1"/>
    <property type="molecule type" value="Genomic_DNA"/>
</dbReference>
<dbReference type="NCBIfam" id="TIGR03085">
    <property type="entry name" value="TIGR03085 family metal-binding protein"/>
    <property type="match status" value="1"/>
</dbReference>
<comment type="caution">
    <text evidence="2">The sequence shown here is derived from an EMBL/GenBank/DDBJ whole genome shotgun (WGS) entry which is preliminary data.</text>
</comment>
<organism evidence="2 3">
    <name type="scientific">Corynebacterium renale</name>
    <dbReference type="NCBI Taxonomy" id="1724"/>
    <lineage>
        <taxon>Bacteria</taxon>
        <taxon>Bacillati</taxon>
        <taxon>Actinomycetota</taxon>
        <taxon>Actinomycetes</taxon>
        <taxon>Mycobacteriales</taxon>
        <taxon>Corynebacteriaceae</taxon>
        <taxon>Corynebacterium</taxon>
    </lineage>
</organism>
<dbReference type="InterPro" id="IPR017519">
    <property type="entry name" value="CHP03085"/>
</dbReference>
<sequence length="213" mass="23291">MSFAAAERRRLAQILHEVGPDQPTLCEGWLTRDLAAHLWVRERRMDAIAGMFLPFLEAHLQSTMDGVKDRDYDEVVEEWASGPPTLSPFKLIDAQANAAEHFIHLEDVRRGRAAHGGEVPPPRDFSEHSNEKLFSAATMFAKMTLRGSQTPIILLPDGARPVTIRGGQGVAHKGDQVVRVAGQAGEILLWAAGRSACHVTVSGDVDSLKRSGI</sequence>
<dbReference type="NCBIfam" id="TIGR03083">
    <property type="entry name" value="maleylpyruvate isomerase family mycothiol-dependent enzyme"/>
    <property type="match status" value="1"/>
</dbReference>
<dbReference type="InterPro" id="IPR024344">
    <property type="entry name" value="MDMPI_metal-binding"/>
</dbReference>
<dbReference type="InterPro" id="IPR034660">
    <property type="entry name" value="DinB/YfiT-like"/>
</dbReference>
<dbReference type="OrthoDB" id="3268903at2"/>
<evidence type="ECO:0000313" key="3">
    <source>
        <dbReference type="Proteomes" id="UP000221653"/>
    </source>
</evidence>
<dbReference type="RefSeq" id="WP_098389158.1">
    <property type="nucleotide sequence ID" value="NZ_LS483464.1"/>
</dbReference>
<evidence type="ECO:0000313" key="2">
    <source>
        <dbReference type="EMBL" id="PFG28536.1"/>
    </source>
</evidence>
<dbReference type="Pfam" id="PF11716">
    <property type="entry name" value="MDMPI_N"/>
    <property type="match status" value="1"/>
</dbReference>
<dbReference type="GO" id="GO:0046872">
    <property type="term" value="F:metal ion binding"/>
    <property type="evidence" value="ECO:0007669"/>
    <property type="project" value="InterPro"/>
</dbReference>
<dbReference type="SUPFAM" id="SSF109854">
    <property type="entry name" value="DinB/YfiT-like putative metalloenzymes"/>
    <property type="match status" value="1"/>
</dbReference>
<dbReference type="STRING" id="1724.GCA_001044175_01041"/>
<protein>
    <submittedName>
        <fullName evidence="2">Uncharacterized protein (TIGR03085 family)</fullName>
    </submittedName>
</protein>
<gene>
    <name evidence="2" type="ORF">ATK06_1647</name>
</gene>
<accession>A0A2A9DQ99</accession>
<keyword evidence="3" id="KW-1185">Reference proteome</keyword>